<feature type="compositionally biased region" description="Polar residues" evidence="1">
    <location>
        <begin position="1"/>
        <end position="13"/>
    </location>
</feature>
<dbReference type="Proteomes" id="UP000664925">
    <property type="component" value="Segment"/>
</dbReference>
<keyword evidence="3" id="KW-1185">Reference proteome</keyword>
<organism evidence="2 3">
    <name type="scientific">Arthrobacter phage Prairie</name>
    <dbReference type="NCBI Taxonomy" id="2816463"/>
    <lineage>
        <taxon>Viruses</taxon>
        <taxon>Duplodnaviria</taxon>
        <taxon>Heunggongvirae</taxon>
        <taxon>Uroviricota</taxon>
        <taxon>Caudoviricetes</taxon>
        <taxon>Berryhillviridae</taxon>
        <taxon>Lilmacvirus</taxon>
        <taxon>Lilmacvirus prairie</taxon>
    </lineage>
</organism>
<dbReference type="EMBL" id="MW601223">
    <property type="protein sequence ID" value="QTF82106.1"/>
    <property type="molecule type" value="Genomic_DNA"/>
</dbReference>
<evidence type="ECO:0000313" key="3">
    <source>
        <dbReference type="Proteomes" id="UP000664925"/>
    </source>
</evidence>
<name>A0A8A5LQ55_9CAUD</name>
<gene>
    <name evidence="2" type="primary">9</name>
    <name evidence="2" type="ORF">SEA_PRAIRIE_9</name>
</gene>
<protein>
    <submittedName>
        <fullName evidence="2">Uncharacterized protein</fullName>
    </submittedName>
</protein>
<accession>A0A8A5LQ55</accession>
<sequence length="140" mass="14559">MATARKNTATGQDVTGDVTGPDGETVSGEQAPAPVESAPSVAPIESPEPVTTEEVRAAKLSALLDGEAEEDKVEASELGYDENTPVADFGGRTVCVVLFTAWNAIVDGVFKTSPKGSLVRVMADEADRGERLGGLKRVDL</sequence>
<feature type="compositionally biased region" description="Low complexity" evidence="1">
    <location>
        <begin position="31"/>
        <end position="43"/>
    </location>
</feature>
<reference evidence="2" key="1">
    <citation type="submission" date="2021-02" db="EMBL/GenBank/DDBJ databases">
        <authorList>
            <person name="Johnson B.J."/>
            <person name="Isenhart S.H."/>
            <person name="Brown D.K."/>
            <person name="Kleven A.S."/>
            <person name="Bohn B.R."/>
            <person name="Martinez L.A."/>
            <person name="Garcia C.A."/>
            <person name="Zack K.M."/>
            <person name="Garlena R.A."/>
            <person name="Russell D.A."/>
            <person name="Jacobs-Sera D."/>
            <person name="Hatfull G.F."/>
        </authorList>
    </citation>
    <scope>NUCLEOTIDE SEQUENCE</scope>
</reference>
<proteinExistence type="predicted"/>
<feature type="region of interest" description="Disordered" evidence="1">
    <location>
        <begin position="1"/>
        <end position="53"/>
    </location>
</feature>
<evidence type="ECO:0000313" key="2">
    <source>
        <dbReference type="EMBL" id="QTF82106.1"/>
    </source>
</evidence>
<evidence type="ECO:0000256" key="1">
    <source>
        <dbReference type="SAM" id="MobiDB-lite"/>
    </source>
</evidence>